<dbReference type="InterPro" id="IPR011051">
    <property type="entry name" value="RmlC_Cupin_sf"/>
</dbReference>
<proteinExistence type="predicted"/>
<keyword evidence="3" id="KW-1185">Reference proteome</keyword>
<protein>
    <submittedName>
        <fullName evidence="2">Cupin domain-containing protein</fullName>
    </submittedName>
</protein>
<dbReference type="RefSeq" id="WP_306736270.1">
    <property type="nucleotide sequence ID" value="NZ_JANHAX010000004.1"/>
</dbReference>
<accession>A0AAE4B717</accession>
<evidence type="ECO:0000259" key="1">
    <source>
        <dbReference type="Pfam" id="PF07883"/>
    </source>
</evidence>
<dbReference type="Gene3D" id="2.60.120.10">
    <property type="entry name" value="Jelly Rolls"/>
    <property type="match status" value="1"/>
</dbReference>
<dbReference type="PANTHER" id="PTHR36440:SF1">
    <property type="entry name" value="PUTATIVE (AFU_ORTHOLOGUE AFUA_8G07350)-RELATED"/>
    <property type="match status" value="1"/>
</dbReference>
<dbReference type="Proteomes" id="UP001226762">
    <property type="component" value="Unassembled WGS sequence"/>
</dbReference>
<reference evidence="2" key="1">
    <citation type="submission" date="2022-07" db="EMBL/GenBank/DDBJ databases">
        <authorList>
            <person name="Otstavnykh N."/>
            <person name="Isaeva M."/>
            <person name="Bystritskaya E."/>
        </authorList>
    </citation>
    <scope>NUCLEOTIDE SEQUENCE</scope>
    <source>
        <strain evidence="2">KCTC 52189</strain>
    </source>
</reference>
<evidence type="ECO:0000313" key="2">
    <source>
        <dbReference type="EMBL" id="MDQ2090981.1"/>
    </source>
</evidence>
<dbReference type="Pfam" id="PF07883">
    <property type="entry name" value="Cupin_2"/>
    <property type="match status" value="1"/>
</dbReference>
<name>A0AAE4B717_9RHOB</name>
<dbReference type="InterPro" id="IPR013096">
    <property type="entry name" value="Cupin_2"/>
</dbReference>
<comment type="caution">
    <text evidence="2">The sequence shown here is derived from an EMBL/GenBank/DDBJ whole genome shotgun (WGS) entry which is preliminary data.</text>
</comment>
<dbReference type="AlphaFoldDB" id="A0AAE4B717"/>
<gene>
    <name evidence="2" type="ORF">NO357_13840</name>
</gene>
<feature type="domain" description="Cupin type-2" evidence="1">
    <location>
        <begin position="37"/>
        <end position="100"/>
    </location>
</feature>
<sequence length="154" mass="16479">MNILGPDALEWMGSVYRILLEAGETGGAVAIFESVTGPGEGPPLHIHGDADETFVVLSGDVEFWVEGARTIRGPGQVAFVPRGREHGFRVCGEAPARMLTMLTPGGFERFFCEMVAGGYRLPEDMGRVRAVAEQYQLEFTGPPLDAPGAQNKGG</sequence>
<dbReference type="InterPro" id="IPR014710">
    <property type="entry name" value="RmlC-like_jellyroll"/>
</dbReference>
<dbReference type="PANTHER" id="PTHR36440">
    <property type="entry name" value="PUTATIVE (AFU_ORTHOLOGUE AFUA_8G07350)-RELATED"/>
    <property type="match status" value="1"/>
</dbReference>
<dbReference type="InterPro" id="IPR053146">
    <property type="entry name" value="QDO-like"/>
</dbReference>
<reference evidence="2" key="2">
    <citation type="submission" date="2023-02" db="EMBL/GenBank/DDBJ databases">
        <title>'Rhodoalgimonas zhirmunskyi' gen. nov., isolated from a red alga.</title>
        <authorList>
            <person name="Nedashkovskaya O.I."/>
            <person name="Otstavnykh N.Y."/>
            <person name="Bystritskaya E.P."/>
            <person name="Balabanova L.A."/>
            <person name="Isaeva M.P."/>
        </authorList>
    </citation>
    <scope>NUCLEOTIDE SEQUENCE</scope>
    <source>
        <strain evidence="2">KCTC 52189</strain>
    </source>
</reference>
<evidence type="ECO:0000313" key="3">
    <source>
        <dbReference type="Proteomes" id="UP001226762"/>
    </source>
</evidence>
<dbReference type="SUPFAM" id="SSF51182">
    <property type="entry name" value="RmlC-like cupins"/>
    <property type="match status" value="1"/>
</dbReference>
<dbReference type="EMBL" id="JANHAX010000004">
    <property type="protein sequence ID" value="MDQ2090981.1"/>
    <property type="molecule type" value="Genomic_DNA"/>
</dbReference>
<organism evidence="2 3">
    <name type="scientific">Marimonas arenosa</name>
    <dbReference type="NCBI Taxonomy" id="1795305"/>
    <lineage>
        <taxon>Bacteria</taxon>
        <taxon>Pseudomonadati</taxon>
        <taxon>Pseudomonadota</taxon>
        <taxon>Alphaproteobacteria</taxon>
        <taxon>Rhodobacterales</taxon>
        <taxon>Paracoccaceae</taxon>
        <taxon>Marimonas</taxon>
    </lineage>
</organism>